<sequence>MVSADMLILSRMCYMSYGIHHYNRCCYKIVNHYKYNADGIIKDNQSDLEILLTEVSSAFGSNEVGKISFDHYKAMFGQLSMLRTVAHLYEYASFNTFKQLKVHFVHGHGTAIRHWTMSVQSPEIFVMNKEQKVEVPVKFAQKDLYLLEFIEFYNSLALALRDTTEILTQLKQEHKEAKASNTNCKSLLGSVDPVIIRLNEGKHLGTVADEGPMSVPPSPDRDQNN</sequence>
<dbReference type="AlphaFoldDB" id="A0AAD5PA15"/>
<feature type="region of interest" description="Disordered" evidence="1">
    <location>
        <begin position="206"/>
        <end position="225"/>
    </location>
</feature>
<keyword evidence="3" id="KW-1185">Reference proteome</keyword>
<proteinExistence type="predicted"/>
<evidence type="ECO:0000313" key="3">
    <source>
        <dbReference type="Proteomes" id="UP001209540"/>
    </source>
</evidence>
<accession>A0AAD5PA15</accession>
<name>A0AAD5PA15_9FUNG</name>
<comment type="caution">
    <text evidence="2">The sequence shown here is derived from an EMBL/GenBank/DDBJ whole genome shotgun (WGS) entry which is preliminary data.</text>
</comment>
<dbReference type="Proteomes" id="UP001209540">
    <property type="component" value="Unassembled WGS sequence"/>
</dbReference>
<dbReference type="EMBL" id="JAIXMP010000041">
    <property type="protein sequence ID" value="KAI9247661.1"/>
    <property type="molecule type" value="Genomic_DNA"/>
</dbReference>
<reference evidence="2" key="1">
    <citation type="journal article" date="2022" name="IScience">
        <title>Evolution of zygomycete secretomes and the origins of terrestrial fungal ecologies.</title>
        <authorList>
            <person name="Chang Y."/>
            <person name="Wang Y."/>
            <person name="Mondo S."/>
            <person name="Ahrendt S."/>
            <person name="Andreopoulos W."/>
            <person name="Barry K."/>
            <person name="Beard J."/>
            <person name="Benny G.L."/>
            <person name="Blankenship S."/>
            <person name="Bonito G."/>
            <person name="Cuomo C."/>
            <person name="Desiro A."/>
            <person name="Gervers K.A."/>
            <person name="Hundley H."/>
            <person name="Kuo A."/>
            <person name="LaButti K."/>
            <person name="Lang B.F."/>
            <person name="Lipzen A."/>
            <person name="O'Donnell K."/>
            <person name="Pangilinan J."/>
            <person name="Reynolds N."/>
            <person name="Sandor L."/>
            <person name="Smith M.E."/>
            <person name="Tsang A."/>
            <person name="Grigoriev I.V."/>
            <person name="Stajich J.E."/>
            <person name="Spatafora J.W."/>
        </authorList>
    </citation>
    <scope>NUCLEOTIDE SEQUENCE</scope>
    <source>
        <strain evidence="2">RSA 2281</strain>
    </source>
</reference>
<protein>
    <submittedName>
        <fullName evidence="2">Uncharacterized protein</fullName>
    </submittedName>
</protein>
<evidence type="ECO:0000256" key="1">
    <source>
        <dbReference type="SAM" id="MobiDB-lite"/>
    </source>
</evidence>
<reference evidence="2" key="2">
    <citation type="submission" date="2023-02" db="EMBL/GenBank/DDBJ databases">
        <authorList>
            <consortium name="DOE Joint Genome Institute"/>
            <person name="Mondo S.J."/>
            <person name="Chang Y."/>
            <person name="Wang Y."/>
            <person name="Ahrendt S."/>
            <person name="Andreopoulos W."/>
            <person name="Barry K."/>
            <person name="Beard J."/>
            <person name="Benny G.L."/>
            <person name="Blankenship S."/>
            <person name="Bonito G."/>
            <person name="Cuomo C."/>
            <person name="Desiro A."/>
            <person name="Gervers K.A."/>
            <person name="Hundley H."/>
            <person name="Kuo A."/>
            <person name="LaButti K."/>
            <person name="Lang B.F."/>
            <person name="Lipzen A."/>
            <person name="O'Donnell K."/>
            <person name="Pangilinan J."/>
            <person name="Reynolds N."/>
            <person name="Sandor L."/>
            <person name="Smith M.W."/>
            <person name="Tsang A."/>
            <person name="Grigoriev I.V."/>
            <person name="Stajich J.E."/>
            <person name="Spatafora J.W."/>
        </authorList>
    </citation>
    <scope>NUCLEOTIDE SEQUENCE</scope>
    <source>
        <strain evidence="2">RSA 2281</strain>
    </source>
</reference>
<evidence type="ECO:0000313" key="2">
    <source>
        <dbReference type="EMBL" id="KAI9247661.1"/>
    </source>
</evidence>
<organism evidence="2 3">
    <name type="scientific">Phascolomyces articulosus</name>
    <dbReference type="NCBI Taxonomy" id="60185"/>
    <lineage>
        <taxon>Eukaryota</taxon>
        <taxon>Fungi</taxon>
        <taxon>Fungi incertae sedis</taxon>
        <taxon>Mucoromycota</taxon>
        <taxon>Mucoromycotina</taxon>
        <taxon>Mucoromycetes</taxon>
        <taxon>Mucorales</taxon>
        <taxon>Lichtheimiaceae</taxon>
        <taxon>Phascolomyces</taxon>
    </lineage>
</organism>
<gene>
    <name evidence="2" type="ORF">BDA99DRAFT_548972</name>
</gene>